<proteinExistence type="predicted"/>
<organism evidence="8 9">
    <name type="scientific">Monosiga brevicollis</name>
    <name type="common">Choanoflagellate</name>
    <dbReference type="NCBI Taxonomy" id="81824"/>
    <lineage>
        <taxon>Eukaryota</taxon>
        <taxon>Choanoflagellata</taxon>
        <taxon>Craspedida</taxon>
        <taxon>Salpingoecidae</taxon>
        <taxon>Monosiga</taxon>
    </lineage>
</organism>
<keyword evidence="3 6" id="KW-1133">Transmembrane helix</keyword>
<evidence type="ECO:0000256" key="4">
    <source>
        <dbReference type="ARBA" id="ARBA00023136"/>
    </source>
</evidence>
<dbReference type="PANTHER" id="PTHR21324">
    <property type="entry name" value="FASTING-INDUCIBLE INTEGRAL MEMBRANE PROTEIN TM6P1-RELATED"/>
    <property type="match status" value="1"/>
</dbReference>
<dbReference type="InterPro" id="IPR019402">
    <property type="entry name" value="CWH43_N"/>
</dbReference>
<dbReference type="Proteomes" id="UP000001357">
    <property type="component" value="Unassembled WGS sequence"/>
</dbReference>
<dbReference type="KEGG" id="mbr:MONBRDRAFT_9713"/>
<feature type="region of interest" description="Disordered" evidence="5">
    <location>
        <begin position="383"/>
        <end position="402"/>
    </location>
</feature>
<evidence type="ECO:0000256" key="3">
    <source>
        <dbReference type="ARBA" id="ARBA00022989"/>
    </source>
</evidence>
<dbReference type="AlphaFoldDB" id="A9V3J6"/>
<evidence type="ECO:0000256" key="1">
    <source>
        <dbReference type="ARBA" id="ARBA00004127"/>
    </source>
</evidence>
<feature type="transmembrane region" description="Helical" evidence="6">
    <location>
        <begin position="181"/>
        <end position="198"/>
    </location>
</feature>
<evidence type="ECO:0000313" key="8">
    <source>
        <dbReference type="EMBL" id="EDQ87825.1"/>
    </source>
</evidence>
<feature type="domain" description="CWH43-like N-terminal" evidence="7">
    <location>
        <begin position="242"/>
        <end position="355"/>
    </location>
</feature>
<sequence length="433" mass="48615">MAILQREVTKVDQFVFATLEASELLFWGSGDSDVALREGVLRTITGDFDILDPTVHGNAEAETLLHAFVTLQERVEALRRFVLINRASLTKILKKYLRRLGSGANATNNFNETPEERPVAKNPKAAQVKQSSLAFHDLLSVSSNFTIRFSRLKLDFQRMALRLAVLTLPVLRAIASHVGTLGLSCSCIALILVIVVRHKSWVLAPFRWAEIAIERLLLFSDQNGTLVSIYMSIRLSRFNHVLHCRALVMSQRHLHGIGHNVFAVLFFTVGVCHTTIECYLDARFKLSTPWTLRLRRSIVGFTALCVVIFLTFLYLGAHHWEQRDMNLLLIAAIAEIAALFSFLLYFCTYLSDFAHAMIYVVIIERRRRQATATPSLAEFKDMGAASKEKSRQKSSATAERRNLSHKALGVAQRVLAQKNKQNHLGGGSKAKAN</sequence>
<reference evidence="8 9" key="1">
    <citation type="journal article" date="2008" name="Nature">
        <title>The genome of the choanoflagellate Monosiga brevicollis and the origin of metazoans.</title>
        <authorList>
            <consortium name="JGI Sequencing"/>
            <person name="King N."/>
            <person name="Westbrook M.J."/>
            <person name="Young S.L."/>
            <person name="Kuo A."/>
            <person name="Abedin M."/>
            <person name="Chapman J."/>
            <person name="Fairclough S."/>
            <person name="Hellsten U."/>
            <person name="Isogai Y."/>
            <person name="Letunic I."/>
            <person name="Marr M."/>
            <person name="Pincus D."/>
            <person name="Putnam N."/>
            <person name="Rokas A."/>
            <person name="Wright K.J."/>
            <person name="Zuzow R."/>
            <person name="Dirks W."/>
            <person name="Good M."/>
            <person name="Goodstein D."/>
            <person name="Lemons D."/>
            <person name="Li W."/>
            <person name="Lyons J.B."/>
            <person name="Morris A."/>
            <person name="Nichols S."/>
            <person name="Richter D.J."/>
            <person name="Salamov A."/>
            <person name="Bork P."/>
            <person name="Lim W.A."/>
            <person name="Manning G."/>
            <person name="Miller W.T."/>
            <person name="McGinnis W."/>
            <person name="Shapiro H."/>
            <person name="Tjian R."/>
            <person name="Grigoriev I.V."/>
            <person name="Rokhsar D."/>
        </authorList>
    </citation>
    <scope>NUCLEOTIDE SEQUENCE [LARGE SCALE GENOMIC DNA]</scope>
    <source>
        <strain evidence="9">MX1 / ATCC 50154</strain>
    </source>
</reference>
<evidence type="ECO:0000313" key="9">
    <source>
        <dbReference type="Proteomes" id="UP000001357"/>
    </source>
</evidence>
<dbReference type="EMBL" id="CH991557">
    <property type="protein sequence ID" value="EDQ87825.1"/>
    <property type="molecule type" value="Genomic_DNA"/>
</dbReference>
<evidence type="ECO:0000256" key="6">
    <source>
        <dbReference type="SAM" id="Phobius"/>
    </source>
</evidence>
<dbReference type="RefSeq" id="XP_001747358.1">
    <property type="nucleotide sequence ID" value="XM_001747306.1"/>
</dbReference>
<accession>A9V3J6</accession>
<keyword evidence="2 6" id="KW-0812">Transmembrane</keyword>
<dbReference type="InterPro" id="IPR050911">
    <property type="entry name" value="DRAM/TMEM150_Autophagy_Mod"/>
</dbReference>
<dbReference type="InParanoid" id="A9V3J6"/>
<comment type="subcellular location">
    <subcellularLocation>
        <location evidence="1">Endomembrane system</location>
        <topology evidence="1">Multi-pass membrane protein</topology>
    </subcellularLocation>
</comment>
<evidence type="ECO:0000259" key="7">
    <source>
        <dbReference type="Pfam" id="PF10277"/>
    </source>
</evidence>
<feature type="transmembrane region" description="Helical" evidence="6">
    <location>
        <begin position="296"/>
        <end position="315"/>
    </location>
</feature>
<dbReference type="GO" id="GO:0012505">
    <property type="term" value="C:endomembrane system"/>
    <property type="evidence" value="ECO:0007669"/>
    <property type="project" value="UniProtKB-SubCell"/>
</dbReference>
<dbReference type="PANTHER" id="PTHR21324:SF2">
    <property type="entry name" value="EG:22E5.9 PROTEIN"/>
    <property type="match status" value="1"/>
</dbReference>
<dbReference type="GeneID" id="5892524"/>
<keyword evidence="4 6" id="KW-0472">Membrane</keyword>
<gene>
    <name evidence="8" type="ORF">MONBRDRAFT_9713</name>
</gene>
<keyword evidence="9" id="KW-1185">Reference proteome</keyword>
<name>A9V3J6_MONBE</name>
<evidence type="ECO:0000256" key="2">
    <source>
        <dbReference type="ARBA" id="ARBA00022692"/>
    </source>
</evidence>
<dbReference type="Pfam" id="PF10277">
    <property type="entry name" value="Frag1"/>
    <property type="match status" value="1"/>
</dbReference>
<evidence type="ECO:0000256" key="5">
    <source>
        <dbReference type="SAM" id="MobiDB-lite"/>
    </source>
</evidence>
<feature type="transmembrane region" description="Helical" evidence="6">
    <location>
        <begin position="257"/>
        <end position="276"/>
    </location>
</feature>
<feature type="transmembrane region" description="Helical" evidence="6">
    <location>
        <begin position="327"/>
        <end position="346"/>
    </location>
</feature>
<protein>
    <recommendedName>
        <fullName evidence="7">CWH43-like N-terminal domain-containing protein</fullName>
    </recommendedName>
</protein>